<feature type="region of interest" description="Disordered" evidence="1">
    <location>
        <begin position="231"/>
        <end position="251"/>
    </location>
</feature>
<protein>
    <submittedName>
        <fullName evidence="2">Uncharacterized protein</fullName>
    </submittedName>
</protein>
<feature type="compositionally biased region" description="Polar residues" evidence="1">
    <location>
        <begin position="624"/>
        <end position="652"/>
    </location>
</feature>
<feature type="region of interest" description="Disordered" evidence="1">
    <location>
        <begin position="475"/>
        <end position="714"/>
    </location>
</feature>
<dbReference type="EMBL" id="CP006850">
    <property type="protein sequence ID" value="AHH20631.1"/>
    <property type="molecule type" value="Genomic_DNA"/>
</dbReference>
<evidence type="ECO:0000313" key="3">
    <source>
        <dbReference type="Proteomes" id="UP000019150"/>
    </source>
</evidence>
<dbReference type="OrthoDB" id="4514124at2"/>
<feature type="compositionally biased region" description="Low complexity" evidence="1">
    <location>
        <begin position="513"/>
        <end position="533"/>
    </location>
</feature>
<evidence type="ECO:0000313" key="2">
    <source>
        <dbReference type="EMBL" id="AHH20631.1"/>
    </source>
</evidence>
<feature type="compositionally biased region" description="Basic and acidic residues" evidence="1">
    <location>
        <begin position="479"/>
        <end position="496"/>
    </location>
</feature>
<organism evidence="2 3">
    <name type="scientific">Nocardia nova SH22a</name>
    <dbReference type="NCBI Taxonomy" id="1415166"/>
    <lineage>
        <taxon>Bacteria</taxon>
        <taxon>Bacillati</taxon>
        <taxon>Actinomycetota</taxon>
        <taxon>Actinomycetes</taxon>
        <taxon>Mycobacteriales</taxon>
        <taxon>Nocardiaceae</taxon>
        <taxon>Nocardia</taxon>
    </lineage>
</organism>
<feature type="region of interest" description="Disordered" evidence="1">
    <location>
        <begin position="180"/>
        <end position="213"/>
    </location>
</feature>
<feature type="compositionally biased region" description="Polar residues" evidence="1">
    <location>
        <begin position="500"/>
        <end position="512"/>
    </location>
</feature>
<feature type="region of interest" description="Disordered" evidence="1">
    <location>
        <begin position="346"/>
        <end position="392"/>
    </location>
</feature>
<feature type="compositionally biased region" description="Low complexity" evidence="1">
    <location>
        <begin position="566"/>
        <end position="617"/>
    </location>
</feature>
<feature type="compositionally biased region" description="Low complexity" evidence="1">
    <location>
        <begin position="366"/>
        <end position="387"/>
    </location>
</feature>
<dbReference type="AlphaFoldDB" id="W5TTV5"/>
<dbReference type="RefSeq" id="WP_025351988.1">
    <property type="nucleotide sequence ID" value="NZ_CP006850.1"/>
</dbReference>
<evidence type="ECO:0000256" key="1">
    <source>
        <dbReference type="SAM" id="MobiDB-lite"/>
    </source>
</evidence>
<feature type="compositionally biased region" description="Basic and acidic residues" evidence="1">
    <location>
        <begin position="549"/>
        <end position="565"/>
    </location>
</feature>
<dbReference type="PATRIC" id="fig|1415166.3.peg.6032"/>
<dbReference type="HOGENOM" id="CLU_378915_0_0_11"/>
<feature type="compositionally biased region" description="Low complexity" evidence="1">
    <location>
        <begin position="662"/>
        <end position="677"/>
    </location>
</feature>
<accession>W5TTV5</accession>
<gene>
    <name evidence="2" type="ORF">NONO_c58540</name>
</gene>
<name>W5TTV5_9NOCA</name>
<sequence length="777" mass="76794">MTGELPYDDDASADDHAGDAAYRVATGVARVARAGAYVTGGALIASNGAPAPQNESHNSQIAGWSTADPHPDVPSPVVTYPDPSPDSVPPDLGTSAPAAPAPGNVLPEQMGTDAIPGFQWSFTENGQPPAGDVPGVPDGSGGAVPYWSQGSGEIFPGSSSFMPEIGPGQGYAVPGMNPASAPATGAPDAAGRFPGSDAFDPSHPAGMLPGQGLGLPGANGLHIPGMNGFTPGGFGSGATESGNGADALQPGDGHGAIFDGVGDGPGFGVWLDVDSTLNAHVGLDGIWVQAETTAHLTVGDVGSQLDDFGQWLGAGSPHVPGVGQVPGMPGTTAEAADPLGQGVTDAAAIGPAGATSGQSGATHAAGTGVSVSGPSGSIAPQAGAAPAPVAPSFPAPQNPAPMVNVAAPQPISPAPVAPALPAPVAAPAPALAQPVAATPLQTTIQPEAATHPVANVFTTHPGPSPLTAPALAVPALFDDPPRHGGSDIRLPGHDADDPSDTTASHTGRTTTQSPHTGTSGASHTSTSPHPSTGDHGGITLPGTSTGHQSTDHTTPKVTPPRDTDGPTRTPGTTTSDSDSGPGHITTPETTDSDPTTPGHTATHGPGAHTGTDTSATGDADDSTLPSHTQQPSDADQDWTSSQHSAPSTQSGAVPTHEPTIQTHEPTVPTHEPTVPTPRHTVDPFPGDTGMPSHTAHVEPPTVNKPPTIDSAPHVPIKPAALQTDSYDTSLWPDSGHGVTSVAAHGLDGGLHEPAAWHHAVGDPIAAVHPVFDSHISL</sequence>
<keyword evidence="3" id="KW-1185">Reference proteome</keyword>
<feature type="region of interest" description="Disordered" evidence="1">
    <location>
        <begin position="44"/>
        <end position="100"/>
    </location>
</feature>
<proteinExistence type="predicted"/>
<feature type="compositionally biased region" description="Low complexity" evidence="1">
    <location>
        <begin position="180"/>
        <end position="190"/>
    </location>
</feature>
<feature type="compositionally biased region" description="Polar residues" evidence="1">
    <location>
        <begin position="53"/>
        <end position="63"/>
    </location>
</feature>
<dbReference type="KEGG" id="nno:NONO_c58540"/>
<dbReference type="Proteomes" id="UP000019150">
    <property type="component" value="Chromosome"/>
</dbReference>
<dbReference type="eggNOG" id="COG3087">
    <property type="taxonomic scope" value="Bacteria"/>
</dbReference>
<reference evidence="2 3" key="1">
    <citation type="journal article" date="2014" name="Appl. Environ. Microbiol.">
        <title>Insights into the Microbial Degradation of Rubber and Gutta-Percha by Analysis of the Complete Genome of Nocardia nova SH22a.</title>
        <authorList>
            <person name="Luo Q."/>
            <person name="Hiessl S."/>
            <person name="Poehlein A."/>
            <person name="Daniel R."/>
            <person name="Steinbuchel A."/>
        </authorList>
    </citation>
    <scope>NUCLEOTIDE SEQUENCE [LARGE SCALE GENOMIC DNA]</scope>
    <source>
        <strain evidence="2">SH22a</strain>
    </source>
</reference>
<dbReference type="STRING" id="1415166.NONO_c58540"/>